<dbReference type="EMBL" id="LGLK01000057">
    <property type="protein sequence ID" value="KPC17886.1"/>
    <property type="molecule type" value="Genomic_DNA"/>
</dbReference>
<evidence type="ECO:0000313" key="1">
    <source>
        <dbReference type="EMBL" id="KPC16927.1"/>
    </source>
</evidence>
<gene>
    <name evidence="1" type="ORF">AC499_0129</name>
    <name evidence="2" type="ORF">AC499_1088</name>
</gene>
<reference evidence="2 3" key="1">
    <citation type="submission" date="2015-07" db="EMBL/GenBank/DDBJ databases">
        <authorList>
            <person name="O'Brien H.E."/>
            <person name="Thakur S."/>
            <person name="Gong Y."/>
            <person name="Wang P.W."/>
            <person name="Guttman D.S."/>
        </authorList>
    </citation>
    <scope>NUCLEOTIDE SEQUENCE [LARGE SCALE GENOMIC DNA]</scope>
    <source>
        <strain evidence="2 3">107</strain>
    </source>
</reference>
<name>A0ABR5KSV1_PSEAV</name>
<comment type="caution">
    <text evidence="2">The sequence shown here is derived from an EMBL/GenBank/DDBJ whole genome shotgun (WGS) entry which is preliminary data.</text>
</comment>
<proteinExistence type="predicted"/>
<keyword evidence="3" id="KW-1185">Reference proteome</keyword>
<organism evidence="2 3">
    <name type="scientific">Pseudomonas amygdali pv. lachrymans</name>
    <name type="common">Pseudomonas syringae pv. lachrymans</name>
    <dbReference type="NCBI Taxonomy" id="53707"/>
    <lineage>
        <taxon>Bacteria</taxon>
        <taxon>Pseudomonadati</taxon>
        <taxon>Pseudomonadota</taxon>
        <taxon>Gammaproteobacteria</taxon>
        <taxon>Pseudomonadales</taxon>
        <taxon>Pseudomonadaceae</taxon>
        <taxon>Pseudomonas</taxon>
        <taxon>Pseudomonas amygdali</taxon>
    </lineage>
</organism>
<accession>A0ABR5KSV1</accession>
<protein>
    <submittedName>
        <fullName evidence="2">Uncharacterized protein</fullName>
    </submittedName>
</protein>
<evidence type="ECO:0000313" key="3">
    <source>
        <dbReference type="Proteomes" id="UP000037943"/>
    </source>
</evidence>
<dbReference type="EMBL" id="LGLK01000057">
    <property type="protein sequence ID" value="KPC16927.1"/>
    <property type="molecule type" value="Genomic_DNA"/>
</dbReference>
<evidence type="ECO:0000313" key="2">
    <source>
        <dbReference type="EMBL" id="KPC17886.1"/>
    </source>
</evidence>
<sequence length="39" mass="4413">MVFMVVIGMMNFIFFMLESTKLTGEIIAAQHPCACLFID</sequence>
<dbReference type="Proteomes" id="UP000037943">
    <property type="component" value="Unassembled WGS sequence"/>
</dbReference>
<reference evidence="2 3" key="2">
    <citation type="submission" date="2015-10" db="EMBL/GenBank/DDBJ databases">
        <title>Comparative genomics and high-throughput reverse genetic screens identify a new phytobacterial MAMP and an Arabidopsis receptor required for immune elicitation.</title>
        <authorList>
            <person name="Mott G.A."/>
            <person name="Thakur S."/>
            <person name="Wang P.W."/>
            <person name="Desveaux D."/>
            <person name="Guttman D.S."/>
        </authorList>
    </citation>
    <scope>NUCLEOTIDE SEQUENCE [LARGE SCALE GENOMIC DNA]</scope>
    <source>
        <strain evidence="2 3">107</strain>
    </source>
</reference>